<keyword evidence="4" id="KW-0812">Transmembrane</keyword>
<dbReference type="GO" id="GO:0009055">
    <property type="term" value="F:electron transfer activity"/>
    <property type="evidence" value="ECO:0007669"/>
    <property type="project" value="InterPro"/>
</dbReference>
<dbReference type="Pfam" id="PF13442">
    <property type="entry name" value="Cytochrome_CBB3"/>
    <property type="match status" value="2"/>
</dbReference>
<feature type="domain" description="Cytochrome c" evidence="5">
    <location>
        <begin position="99"/>
        <end position="206"/>
    </location>
</feature>
<evidence type="ECO:0000313" key="6">
    <source>
        <dbReference type="EMBL" id="CAB4619217.1"/>
    </source>
</evidence>
<feature type="domain" description="Cytochrome c" evidence="5">
    <location>
        <begin position="248"/>
        <end position="354"/>
    </location>
</feature>
<dbReference type="AlphaFoldDB" id="A0A6J6I3U6"/>
<keyword evidence="3" id="KW-0408">Iron</keyword>
<organism evidence="6">
    <name type="scientific">freshwater metagenome</name>
    <dbReference type="NCBI Taxonomy" id="449393"/>
    <lineage>
        <taxon>unclassified sequences</taxon>
        <taxon>metagenomes</taxon>
        <taxon>ecological metagenomes</taxon>
    </lineage>
</organism>
<evidence type="ECO:0000256" key="1">
    <source>
        <dbReference type="ARBA" id="ARBA00022617"/>
    </source>
</evidence>
<evidence type="ECO:0000256" key="4">
    <source>
        <dbReference type="SAM" id="Phobius"/>
    </source>
</evidence>
<dbReference type="PROSITE" id="PS51007">
    <property type="entry name" value="CYTC"/>
    <property type="match status" value="2"/>
</dbReference>
<protein>
    <submittedName>
        <fullName evidence="6">Unannotated protein</fullName>
    </submittedName>
</protein>
<feature type="transmembrane region" description="Helical" evidence="4">
    <location>
        <begin position="6"/>
        <end position="27"/>
    </location>
</feature>
<accession>A0A6J6I3U6</accession>
<dbReference type="GO" id="GO:0046872">
    <property type="term" value="F:metal ion binding"/>
    <property type="evidence" value="ECO:0007669"/>
    <property type="project" value="UniProtKB-KW"/>
</dbReference>
<proteinExistence type="predicted"/>
<dbReference type="GO" id="GO:0020037">
    <property type="term" value="F:heme binding"/>
    <property type="evidence" value="ECO:0007669"/>
    <property type="project" value="InterPro"/>
</dbReference>
<keyword evidence="4" id="KW-1133">Transmembrane helix</keyword>
<name>A0A6J6I3U6_9ZZZZ</name>
<keyword evidence="4" id="KW-0472">Membrane</keyword>
<dbReference type="SUPFAM" id="SSF46626">
    <property type="entry name" value="Cytochrome c"/>
    <property type="match status" value="2"/>
</dbReference>
<dbReference type="InterPro" id="IPR036909">
    <property type="entry name" value="Cyt_c-like_dom_sf"/>
</dbReference>
<dbReference type="EMBL" id="CAEZUX010000112">
    <property type="protein sequence ID" value="CAB4619217.1"/>
    <property type="molecule type" value="Genomic_DNA"/>
</dbReference>
<sequence length="354" mass="38517">MFAATSKSIGMLILLTSIGGWVLYGIFNIRKGRAEIGAEQKLAANRKEYYDDETLEGSRLERVQVLGLVFLAIVTIALPLYWVLEPNRQAEATFGFEKRFVNWGSQLFAPTADGGYNCAGCHGGMKGTGGVAPYAVTDPKTGEVKSVNWKAPALNTVLYRFSEEEITFILNYGRPFSPMSAWGTIGGGPLNEQSIDTLVDYMKSIQIPQAGCIETRSYYNPTCDEGSLPEENNKEIMTEAERLVKAGTYGSLGEALFNLDLGSGAYSCARCHTKGWSYGDPQATGGGAFGPNLTGGSSNRQFPNQSDMINFIKNGSELGKRYGEQGQGSGRMPAFGQLYTDEQIKLIVQYVRGL</sequence>
<feature type="transmembrane region" description="Helical" evidence="4">
    <location>
        <begin position="65"/>
        <end position="84"/>
    </location>
</feature>
<keyword evidence="2" id="KW-0479">Metal-binding</keyword>
<reference evidence="6" key="1">
    <citation type="submission" date="2020-05" db="EMBL/GenBank/DDBJ databases">
        <authorList>
            <person name="Chiriac C."/>
            <person name="Salcher M."/>
            <person name="Ghai R."/>
            <person name="Kavagutti S V."/>
        </authorList>
    </citation>
    <scope>NUCLEOTIDE SEQUENCE</scope>
</reference>
<dbReference type="Gene3D" id="1.10.760.10">
    <property type="entry name" value="Cytochrome c-like domain"/>
    <property type="match status" value="2"/>
</dbReference>
<evidence type="ECO:0000256" key="2">
    <source>
        <dbReference type="ARBA" id="ARBA00022723"/>
    </source>
</evidence>
<dbReference type="InterPro" id="IPR009056">
    <property type="entry name" value="Cyt_c-like_dom"/>
</dbReference>
<evidence type="ECO:0000259" key="5">
    <source>
        <dbReference type="PROSITE" id="PS51007"/>
    </source>
</evidence>
<keyword evidence="1" id="KW-0349">Heme</keyword>
<gene>
    <name evidence="6" type="ORF">UFOPK1874_00926</name>
</gene>
<evidence type="ECO:0000256" key="3">
    <source>
        <dbReference type="ARBA" id="ARBA00023004"/>
    </source>
</evidence>